<dbReference type="EMBL" id="BAAAWD010000006">
    <property type="protein sequence ID" value="GAA2997192.1"/>
    <property type="molecule type" value="Genomic_DNA"/>
</dbReference>
<accession>A0ABN3XU96</accession>
<evidence type="ECO:0008006" key="3">
    <source>
        <dbReference type="Google" id="ProtNLM"/>
    </source>
</evidence>
<organism evidence="1 2">
    <name type="scientific">Streptosporangium longisporum</name>
    <dbReference type="NCBI Taxonomy" id="46187"/>
    <lineage>
        <taxon>Bacteria</taxon>
        <taxon>Bacillati</taxon>
        <taxon>Actinomycetota</taxon>
        <taxon>Actinomycetes</taxon>
        <taxon>Streptosporangiales</taxon>
        <taxon>Streptosporangiaceae</taxon>
        <taxon>Streptosporangium</taxon>
    </lineage>
</organism>
<evidence type="ECO:0000313" key="2">
    <source>
        <dbReference type="Proteomes" id="UP001499930"/>
    </source>
</evidence>
<proteinExistence type="predicted"/>
<name>A0ABN3XU96_9ACTN</name>
<reference evidence="1 2" key="1">
    <citation type="journal article" date="2019" name="Int. J. Syst. Evol. Microbiol.">
        <title>The Global Catalogue of Microorganisms (GCM) 10K type strain sequencing project: providing services to taxonomists for standard genome sequencing and annotation.</title>
        <authorList>
            <consortium name="The Broad Institute Genomics Platform"/>
            <consortium name="The Broad Institute Genome Sequencing Center for Infectious Disease"/>
            <person name="Wu L."/>
            <person name="Ma J."/>
        </authorList>
    </citation>
    <scope>NUCLEOTIDE SEQUENCE [LARGE SCALE GENOMIC DNA]</scope>
    <source>
        <strain evidence="1 2">JCM 3106</strain>
    </source>
</reference>
<comment type="caution">
    <text evidence="1">The sequence shown here is derived from an EMBL/GenBank/DDBJ whole genome shotgun (WGS) entry which is preliminary data.</text>
</comment>
<evidence type="ECO:0000313" key="1">
    <source>
        <dbReference type="EMBL" id="GAA2997192.1"/>
    </source>
</evidence>
<protein>
    <recommendedName>
        <fullName evidence="3">DDE Tnp4 domain-containing protein</fullName>
    </recommendedName>
</protein>
<keyword evidence="2" id="KW-1185">Reference proteome</keyword>
<gene>
    <name evidence="1" type="ORF">GCM10017559_17180</name>
</gene>
<dbReference type="Proteomes" id="UP001499930">
    <property type="component" value="Unassembled WGS sequence"/>
</dbReference>
<sequence length="132" mass="14189">MPGRYLSPAGHATVHGNADRCDLVCAQEYALGVLYAFAAQGLPSLADPGYEGAGTGIHTPVKQPADGRPLGISNRTYDLLLRSLRSLGERGFALLAGRRRVLHHVTACPRKIGDIAKGAFVLTQFEHRHIYG</sequence>